<dbReference type="EMBL" id="FWFN01000010">
    <property type="protein sequence ID" value="SLN73265.1"/>
    <property type="molecule type" value="Genomic_DNA"/>
</dbReference>
<name>A0A1X7A9A4_9RHOB</name>
<feature type="transmembrane region" description="Helical" evidence="1">
    <location>
        <begin position="31"/>
        <end position="48"/>
    </location>
</feature>
<dbReference type="RefSeq" id="WP_085890036.1">
    <property type="nucleotide sequence ID" value="NZ_FWFN01000010.1"/>
</dbReference>
<evidence type="ECO:0000313" key="2">
    <source>
        <dbReference type="EMBL" id="SLN73265.1"/>
    </source>
</evidence>
<gene>
    <name evidence="2" type="ORF">PSM7751_04023</name>
</gene>
<feature type="transmembrane region" description="Helical" evidence="1">
    <location>
        <begin position="161"/>
        <end position="183"/>
    </location>
</feature>
<dbReference type="Proteomes" id="UP000193963">
    <property type="component" value="Unassembled WGS sequence"/>
</dbReference>
<evidence type="ECO:0000313" key="3">
    <source>
        <dbReference type="Proteomes" id="UP000193963"/>
    </source>
</evidence>
<accession>A0A1X7A9A4</accession>
<dbReference type="Pfam" id="PF09997">
    <property type="entry name" value="DUF2238"/>
    <property type="match status" value="1"/>
</dbReference>
<organism evidence="2 3">
    <name type="scientific">Pseudooceanicola marinus</name>
    <dbReference type="NCBI Taxonomy" id="396013"/>
    <lineage>
        <taxon>Bacteria</taxon>
        <taxon>Pseudomonadati</taxon>
        <taxon>Pseudomonadota</taxon>
        <taxon>Alphaproteobacteria</taxon>
        <taxon>Rhodobacterales</taxon>
        <taxon>Paracoccaceae</taxon>
        <taxon>Pseudooceanicola</taxon>
    </lineage>
</organism>
<dbReference type="OrthoDB" id="4966203at2"/>
<protein>
    <recommendedName>
        <fullName evidence="4">Inner membrane protein YjdF</fullName>
    </recommendedName>
</protein>
<reference evidence="2 3" key="1">
    <citation type="submission" date="2017-03" db="EMBL/GenBank/DDBJ databases">
        <authorList>
            <person name="Afonso C.L."/>
            <person name="Miller P.J."/>
            <person name="Scott M.A."/>
            <person name="Spackman E."/>
            <person name="Goraichik I."/>
            <person name="Dimitrov K.M."/>
            <person name="Suarez D.L."/>
            <person name="Swayne D.E."/>
        </authorList>
    </citation>
    <scope>NUCLEOTIDE SEQUENCE [LARGE SCALE GENOMIC DNA]</scope>
    <source>
        <strain evidence="2 3">CECT 7751</strain>
    </source>
</reference>
<keyword evidence="1" id="KW-1133">Transmembrane helix</keyword>
<sequence>MFSEQSLVTRLIWISLLFSIAESLVLGRWSLAFIAAATLGLSMTPLYVARWMHVRVPPSFMAAVVLFVWGTIFLGEVFDFYNRYWWWDIVMHGGSAIGFGLIGTVLVLIMFQGDRYAAPPIAIAFFAYCFAVSIGASWEVFEFSMDQLFGTNMQKSGLRDTMGDLIVDHVGAILGASAGFAYLKGQERGGLTRMIDDFVKRNPRFFKKLKDWQHKHDDTQG</sequence>
<dbReference type="InterPro" id="IPR014509">
    <property type="entry name" value="YjdF-like"/>
</dbReference>
<proteinExistence type="predicted"/>
<feature type="transmembrane region" description="Helical" evidence="1">
    <location>
        <begin position="7"/>
        <end position="25"/>
    </location>
</feature>
<evidence type="ECO:0008006" key="4">
    <source>
        <dbReference type="Google" id="ProtNLM"/>
    </source>
</evidence>
<evidence type="ECO:0000256" key="1">
    <source>
        <dbReference type="SAM" id="Phobius"/>
    </source>
</evidence>
<feature type="transmembrane region" description="Helical" evidence="1">
    <location>
        <begin position="84"/>
        <end position="109"/>
    </location>
</feature>
<keyword evidence="1" id="KW-0812">Transmembrane</keyword>
<feature type="transmembrane region" description="Helical" evidence="1">
    <location>
        <begin position="60"/>
        <end position="78"/>
    </location>
</feature>
<feature type="transmembrane region" description="Helical" evidence="1">
    <location>
        <begin position="121"/>
        <end position="141"/>
    </location>
</feature>
<dbReference type="AlphaFoldDB" id="A0A1X7A9A4"/>
<keyword evidence="1" id="KW-0472">Membrane</keyword>
<keyword evidence="3" id="KW-1185">Reference proteome</keyword>